<evidence type="ECO:0000313" key="17">
    <source>
        <dbReference type="EMBL" id="GLG92155.1"/>
    </source>
</evidence>
<keyword evidence="9 15" id="KW-0227">DNA damage</keyword>
<dbReference type="InterPro" id="IPR050116">
    <property type="entry name" value="DNA_polymerase-Y"/>
</dbReference>
<feature type="binding site" evidence="15">
    <location>
        <position position="133"/>
    </location>
    <ligand>
        <name>Mg(2+)</name>
        <dbReference type="ChEBI" id="CHEBI:18420"/>
    </ligand>
</feature>
<comment type="catalytic activity">
    <reaction evidence="14 15">
        <text>DNA(n) + a 2'-deoxyribonucleoside 5'-triphosphate = DNA(n+1) + diphosphate</text>
        <dbReference type="Rhea" id="RHEA:22508"/>
        <dbReference type="Rhea" id="RHEA-COMP:17339"/>
        <dbReference type="Rhea" id="RHEA-COMP:17340"/>
        <dbReference type="ChEBI" id="CHEBI:33019"/>
        <dbReference type="ChEBI" id="CHEBI:61560"/>
        <dbReference type="ChEBI" id="CHEBI:173112"/>
        <dbReference type="EC" id="2.7.7.7"/>
    </reaction>
</comment>
<dbReference type="PANTHER" id="PTHR11076:SF35">
    <property type="entry name" value="DNA REPAIR PROTEIN HOMOLOG YOBH"/>
    <property type="match status" value="1"/>
</dbReference>
<dbReference type="InterPro" id="IPR001126">
    <property type="entry name" value="UmuC"/>
</dbReference>
<feature type="site" description="Substrate discrimination" evidence="15">
    <location>
        <position position="42"/>
    </location>
</feature>
<feature type="domain" description="UmuC" evidence="16">
    <location>
        <begin position="42"/>
        <end position="215"/>
    </location>
</feature>
<dbReference type="SUPFAM" id="SSF56672">
    <property type="entry name" value="DNA/RNA polymerases"/>
    <property type="match status" value="1"/>
</dbReference>
<comment type="caution">
    <text evidence="17">The sequence shown here is derived from an EMBL/GenBank/DDBJ whole genome shotgun (WGS) entry which is preliminary data.</text>
</comment>
<evidence type="ECO:0000256" key="9">
    <source>
        <dbReference type="ARBA" id="ARBA00022763"/>
    </source>
</evidence>
<dbReference type="GO" id="GO:0042276">
    <property type="term" value="P:error-prone translesion synthesis"/>
    <property type="evidence" value="ECO:0007669"/>
    <property type="project" value="TreeGrafter"/>
</dbReference>
<proteinExistence type="inferred from homology"/>
<comment type="subcellular location">
    <subcellularLocation>
        <location evidence="1 15">Cytoplasm</location>
    </subcellularLocation>
</comment>
<keyword evidence="12 15" id="KW-0238">DNA-binding</keyword>
<dbReference type="EMBL" id="BSCH01000042">
    <property type="protein sequence ID" value="GLG92155.1"/>
    <property type="molecule type" value="Genomic_DNA"/>
</dbReference>
<dbReference type="GO" id="GO:0009432">
    <property type="term" value="P:SOS response"/>
    <property type="evidence" value="ECO:0007669"/>
    <property type="project" value="TreeGrafter"/>
</dbReference>
<dbReference type="AlphaFoldDB" id="A0A9W6CIF6"/>
<keyword evidence="4 15" id="KW-0963">Cytoplasm</keyword>
<comment type="caution">
    <text evidence="15">Lacks conserved residue(s) required for the propagation of feature annotation.</text>
</comment>
<comment type="subunit">
    <text evidence="15">Monomer.</text>
</comment>
<dbReference type="Gene3D" id="3.30.70.270">
    <property type="match status" value="1"/>
</dbReference>
<keyword evidence="8 15" id="KW-0479">Metal-binding</keyword>
<dbReference type="InterPro" id="IPR036775">
    <property type="entry name" value="DNA_pol_Y-fam_lit_finger_sf"/>
</dbReference>
<dbReference type="NCBIfam" id="NF002848">
    <property type="entry name" value="PRK03103.1"/>
    <property type="match status" value="1"/>
</dbReference>
<evidence type="ECO:0000259" key="16">
    <source>
        <dbReference type="PROSITE" id="PS50173"/>
    </source>
</evidence>
<comment type="function">
    <text evidence="15">Poorly processive, error-prone DNA polymerase involved in untargeted mutagenesis. Copies undamaged DNA at stalled replication forks, which arise in vivo from mismatched or misaligned primer ends. These misaligned primers can be extended by PolIV. Exhibits no 3'-5' exonuclease (proofreading) activity. May be involved in translesional synthesis, in conjunction with the beta clamp from PolIII.</text>
</comment>
<dbReference type="Pfam" id="PF00817">
    <property type="entry name" value="IMS"/>
    <property type="match status" value="1"/>
</dbReference>
<reference evidence="17" key="1">
    <citation type="submission" date="2022-11" db="EMBL/GenBank/DDBJ databases">
        <title>Draft genome sequence of Sellimonas catena strain 18CBH55.</title>
        <authorList>
            <person name="Atsushi H."/>
            <person name="Moriya O."/>
            <person name="Mitsuo S."/>
        </authorList>
    </citation>
    <scope>NUCLEOTIDE SEQUENCE</scope>
    <source>
        <strain evidence="17">18CBH55</strain>
    </source>
</reference>
<accession>A0A9W6CIF6</accession>
<dbReference type="Pfam" id="PF11799">
    <property type="entry name" value="IMS_C"/>
    <property type="match status" value="1"/>
</dbReference>
<dbReference type="InterPro" id="IPR053848">
    <property type="entry name" value="IMS_HHH_1"/>
</dbReference>
<evidence type="ECO:0000313" key="18">
    <source>
        <dbReference type="Proteomes" id="UP001145094"/>
    </source>
</evidence>
<dbReference type="GO" id="GO:0006261">
    <property type="term" value="P:DNA-templated DNA replication"/>
    <property type="evidence" value="ECO:0007669"/>
    <property type="project" value="UniProtKB-UniRule"/>
</dbReference>
<dbReference type="NCBIfam" id="NF002677">
    <property type="entry name" value="PRK02406.1"/>
    <property type="match status" value="1"/>
</dbReference>
<organism evidence="17 18">
    <name type="scientific">Sellimonas catena</name>
    <dbReference type="NCBI Taxonomy" id="2994035"/>
    <lineage>
        <taxon>Bacteria</taxon>
        <taxon>Bacillati</taxon>
        <taxon>Bacillota</taxon>
        <taxon>Clostridia</taxon>
        <taxon>Lachnospirales</taxon>
        <taxon>Lachnospiraceae</taxon>
        <taxon>Sellimonas</taxon>
    </lineage>
</organism>
<dbReference type="InterPro" id="IPR022880">
    <property type="entry name" value="DNApol_IV"/>
</dbReference>
<evidence type="ECO:0000256" key="8">
    <source>
        <dbReference type="ARBA" id="ARBA00022723"/>
    </source>
</evidence>
<evidence type="ECO:0000256" key="7">
    <source>
        <dbReference type="ARBA" id="ARBA00022705"/>
    </source>
</evidence>
<dbReference type="PANTHER" id="PTHR11076">
    <property type="entry name" value="DNA REPAIR POLYMERASE UMUC / TRANSFERASE FAMILY MEMBER"/>
    <property type="match status" value="1"/>
</dbReference>
<evidence type="ECO:0000256" key="5">
    <source>
        <dbReference type="ARBA" id="ARBA00022679"/>
    </source>
</evidence>
<dbReference type="GO" id="GO:0000287">
    <property type="term" value="F:magnesium ion binding"/>
    <property type="evidence" value="ECO:0007669"/>
    <property type="project" value="UniProtKB-UniRule"/>
</dbReference>
<evidence type="ECO:0000256" key="15">
    <source>
        <dbReference type="HAMAP-Rule" id="MF_01113"/>
    </source>
</evidence>
<dbReference type="Gene3D" id="1.10.150.20">
    <property type="entry name" value="5' to 3' exonuclease, C-terminal subdomain"/>
    <property type="match status" value="1"/>
</dbReference>
<dbReference type="InterPro" id="IPR043502">
    <property type="entry name" value="DNA/RNA_pol_sf"/>
</dbReference>
<dbReference type="InterPro" id="IPR043128">
    <property type="entry name" value="Rev_trsase/Diguanyl_cyclase"/>
</dbReference>
<dbReference type="PROSITE" id="PS50173">
    <property type="entry name" value="UMUC"/>
    <property type="match status" value="1"/>
</dbReference>
<reference evidence="17" key="2">
    <citation type="submission" date="2022-11" db="EMBL/GenBank/DDBJ databases">
        <title>Draft genome sequence of Sellimonas catena strain 18CBH55.</title>
        <authorList>
            <person name="Hisatomi A."/>
            <person name="Ohkuma M."/>
            <person name="Sakamoto M."/>
        </authorList>
    </citation>
    <scope>NUCLEOTIDE SEQUENCE</scope>
    <source>
        <strain evidence="17">18CBH55</strain>
    </source>
</reference>
<dbReference type="GO" id="GO:0006281">
    <property type="term" value="P:DNA repair"/>
    <property type="evidence" value="ECO:0007669"/>
    <property type="project" value="UniProtKB-UniRule"/>
</dbReference>
<evidence type="ECO:0000256" key="2">
    <source>
        <dbReference type="ARBA" id="ARBA00010945"/>
    </source>
</evidence>
<dbReference type="Gene3D" id="3.30.1490.100">
    <property type="entry name" value="DNA polymerase, Y-family, little finger domain"/>
    <property type="match status" value="1"/>
</dbReference>
<protein>
    <recommendedName>
        <fullName evidence="15">DNA polymerase IV</fullName>
        <shortName evidence="15">Pol IV</shortName>
        <ecNumber evidence="15">2.7.7.7</ecNumber>
    </recommendedName>
</protein>
<dbReference type="Pfam" id="PF21999">
    <property type="entry name" value="IMS_HHH_1"/>
    <property type="match status" value="1"/>
</dbReference>
<evidence type="ECO:0000256" key="1">
    <source>
        <dbReference type="ARBA" id="ARBA00004496"/>
    </source>
</evidence>
<keyword evidence="13 15" id="KW-0234">DNA repair</keyword>
<dbReference type="Proteomes" id="UP001145094">
    <property type="component" value="Unassembled WGS sequence"/>
</dbReference>
<evidence type="ECO:0000256" key="6">
    <source>
        <dbReference type="ARBA" id="ARBA00022695"/>
    </source>
</evidence>
<evidence type="ECO:0000256" key="4">
    <source>
        <dbReference type="ARBA" id="ARBA00022490"/>
    </source>
</evidence>
<keyword evidence="5 15" id="KW-0808">Transferase</keyword>
<reference evidence="17" key="3">
    <citation type="journal article" date="2023" name="Int. J. Syst. Evol. Microbiol.">
        <title>Sellimonas catena sp. nov., isolated from human faeces.</title>
        <authorList>
            <person name="Hisatomi A."/>
            <person name="Ohkuma M."/>
            <person name="Sakamoto M."/>
        </authorList>
    </citation>
    <scope>NUCLEOTIDE SEQUENCE</scope>
    <source>
        <strain evidence="17">18CBH55</strain>
    </source>
</reference>
<keyword evidence="3 15" id="KW-0515">Mutator protein</keyword>
<dbReference type="SUPFAM" id="SSF100879">
    <property type="entry name" value="Lesion bypass DNA polymerase (Y-family), little finger domain"/>
    <property type="match status" value="1"/>
</dbReference>
<comment type="similarity">
    <text evidence="2 15">Belongs to the DNA polymerase type-Y family.</text>
</comment>
<evidence type="ECO:0000256" key="3">
    <source>
        <dbReference type="ARBA" id="ARBA00022457"/>
    </source>
</evidence>
<keyword evidence="11 15" id="KW-0239">DNA-directed DNA polymerase</keyword>
<keyword evidence="7 15" id="KW-0235">DNA replication</keyword>
<feature type="active site" evidence="15">
    <location>
        <position position="134"/>
    </location>
</feature>
<keyword evidence="10 15" id="KW-0460">Magnesium</keyword>
<dbReference type="InterPro" id="IPR017961">
    <property type="entry name" value="DNA_pol_Y-fam_little_finger"/>
</dbReference>
<keyword evidence="6 15" id="KW-0548">Nucleotidyltransferase</keyword>
<dbReference type="GO" id="GO:0005829">
    <property type="term" value="C:cytosol"/>
    <property type="evidence" value="ECO:0007669"/>
    <property type="project" value="TreeGrafter"/>
</dbReference>
<evidence type="ECO:0000256" key="14">
    <source>
        <dbReference type="ARBA" id="ARBA00049244"/>
    </source>
</evidence>
<dbReference type="CDD" id="cd03586">
    <property type="entry name" value="PolY_Pol_IV_kappa"/>
    <property type="match status" value="1"/>
</dbReference>
<name>A0A9W6CIF6_9FIRM</name>
<dbReference type="Gene3D" id="3.40.1170.60">
    <property type="match status" value="1"/>
</dbReference>
<sequence length="442" mass="50398">MIYNRLIVAAIGFIRLEPYDGKLSRTVLRGGKDSNALLLPDYASVEMLHHPEFAGMPLAVGGDPEARHGIVLTANYIAKRKGVKTGMALWQAKQICPEIIFVPPRMDLYLRFSQMAREIYSEYTDKIEPYGIDEAWLDVSDSRNLKGSGMTIAREISHRIKYELGVTVSIGISWNKIYAKLGSDYKKPDAITEFNRENYKDRIWQLPASDLLYVGRQTNKKLQKLGIRTIGQLAESDEKLLESHFGKIGNVLWTFANGWDEDPVCKEGYEAPVKSIGNGTTTPRDLENDLDVWIIQIALAESVAARLRKHGFKCKTVEITVRDNGLYSFSRQIHLRQPTNITNEIVTAAFQLFKDNYKWEHPIRSLGIRAADLVLDDIPVQLDLFGNQEKKEKLEKLDRTVDEIRRRFGYFSIQRAAMYQDKVLSHLDAGTHTIHPHSYFHG</sequence>
<dbReference type="HAMAP" id="MF_01113">
    <property type="entry name" value="DNApol_IV"/>
    <property type="match status" value="1"/>
</dbReference>
<evidence type="ECO:0000256" key="12">
    <source>
        <dbReference type="ARBA" id="ARBA00023125"/>
    </source>
</evidence>
<evidence type="ECO:0000256" key="11">
    <source>
        <dbReference type="ARBA" id="ARBA00022932"/>
    </source>
</evidence>
<comment type="cofactor">
    <cofactor evidence="15">
        <name>Mg(2+)</name>
        <dbReference type="ChEBI" id="CHEBI:18420"/>
    </cofactor>
    <text evidence="15">Binds 2 magnesium ions per subunit.</text>
</comment>
<evidence type="ECO:0000256" key="13">
    <source>
        <dbReference type="ARBA" id="ARBA00023204"/>
    </source>
</evidence>
<dbReference type="EC" id="2.7.7.7" evidence="15"/>
<dbReference type="GO" id="GO:0003887">
    <property type="term" value="F:DNA-directed DNA polymerase activity"/>
    <property type="evidence" value="ECO:0007669"/>
    <property type="project" value="UniProtKB-UniRule"/>
</dbReference>
<gene>
    <name evidence="15" type="primary">dinB</name>
    <name evidence="17" type="ORF">Selli2_35820</name>
</gene>
<evidence type="ECO:0000256" key="10">
    <source>
        <dbReference type="ARBA" id="ARBA00022842"/>
    </source>
</evidence>
<dbReference type="GO" id="GO:0003684">
    <property type="term" value="F:damaged DNA binding"/>
    <property type="evidence" value="ECO:0007669"/>
    <property type="project" value="InterPro"/>
</dbReference>